<dbReference type="AlphaFoldDB" id="K3ZDP8"/>
<evidence type="ECO:0000256" key="1">
    <source>
        <dbReference type="SAM" id="MobiDB-lite"/>
    </source>
</evidence>
<keyword evidence="3" id="KW-1185">Reference proteome</keyword>
<feature type="region of interest" description="Disordered" evidence="1">
    <location>
        <begin position="73"/>
        <end position="127"/>
    </location>
</feature>
<dbReference type="OMA" id="RIANHAC"/>
<evidence type="ECO:0000313" key="2">
    <source>
        <dbReference type="EnsemblPlants" id="KQL16014"/>
    </source>
</evidence>
<name>K3ZDP8_SETIT</name>
<dbReference type="EnsemblPlants" id="KQL16014">
    <property type="protein sequence ID" value="KQL16014"/>
    <property type="gene ID" value="SETIT_024687mg"/>
</dbReference>
<evidence type="ECO:0008006" key="4">
    <source>
        <dbReference type="Google" id="ProtNLM"/>
    </source>
</evidence>
<dbReference type="HOGENOM" id="CLU_592380_0_0_1"/>
<dbReference type="Proteomes" id="UP000004995">
    <property type="component" value="Unassembled WGS sequence"/>
</dbReference>
<reference evidence="2" key="2">
    <citation type="submission" date="2018-08" db="UniProtKB">
        <authorList>
            <consortium name="EnsemblPlants"/>
        </authorList>
    </citation>
    <scope>IDENTIFICATION</scope>
    <source>
        <strain evidence="2">Yugu1</strain>
    </source>
</reference>
<proteinExistence type="predicted"/>
<sequence>MQFGQVPIGLFFIDKVKVRDIVITSYAYESLTTLTSSVPSFDLPSWIGTESHLMNRAVAHYYKRLYPNYAPSDGEENDIDTPLVSQGGKQIAYGPPTSETILGADAPPPSRSKRKPPSKLLRKRKKKATVSLLLMGKSVSTSASASASAPPLNTETQKITLCRQQLPIQEIIFVISPSMQSNASVSNTYYNPYLLCRMNHRLKKRTTQPETCPLAPQSPRIIADEEDPKRGIQQQEIPVQATNPSMSDLFSFSIEEFADEEDTDSSHSVQNNPDIKDQLSAILQLLRQDTSVLLENAKPIQRLFGQIRTHLTDELMTLLTLAAFIESRYSEVQGAKKRIADRQANYQANAQSNIVKLKARVLKQEIDSFDASLSLDAQEIERDLMLELDRMNKALVEAQDSLNKYSLIIQEKKKELADSINQVRHQHHQVNDIPGSNKEDMQLLADVDQIRLRAVEAIKKVL</sequence>
<reference evidence="3" key="1">
    <citation type="journal article" date="2012" name="Nat. Biotechnol.">
        <title>Reference genome sequence of the model plant Setaria.</title>
        <authorList>
            <person name="Bennetzen J.L."/>
            <person name="Schmutz J."/>
            <person name="Wang H."/>
            <person name="Percifield R."/>
            <person name="Hawkins J."/>
            <person name="Pontaroli A.C."/>
            <person name="Estep M."/>
            <person name="Feng L."/>
            <person name="Vaughn J.N."/>
            <person name="Grimwood J."/>
            <person name="Jenkins J."/>
            <person name="Barry K."/>
            <person name="Lindquist E."/>
            <person name="Hellsten U."/>
            <person name="Deshpande S."/>
            <person name="Wang X."/>
            <person name="Wu X."/>
            <person name="Mitros T."/>
            <person name="Triplett J."/>
            <person name="Yang X."/>
            <person name="Ye C.Y."/>
            <person name="Mauro-Herrera M."/>
            <person name="Wang L."/>
            <person name="Li P."/>
            <person name="Sharma M."/>
            <person name="Sharma R."/>
            <person name="Ronald P.C."/>
            <person name="Panaud O."/>
            <person name="Kellogg E.A."/>
            <person name="Brutnell T.P."/>
            <person name="Doust A.N."/>
            <person name="Tuskan G.A."/>
            <person name="Rokhsar D."/>
            <person name="Devos K.M."/>
        </authorList>
    </citation>
    <scope>NUCLEOTIDE SEQUENCE [LARGE SCALE GENOMIC DNA]</scope>
    <source>
        <strain evidence="3">cv. Yugu1</strain>
    </source>
</reference>
<accession>K3ZDP8</accession>
<dbReference type="Gramene" id="KQL16014">
    <property type="protein sequence ID" value="KQL16014"/>
    <property type="gene ID" value="SETIT_024687mg"/>
</dbReference>
<evidence type="ECO:0000313" key="3">
    <source>
        <dbReference type="Proteomes" id="UP000004995"/>
    </source>
</evidence>
<dbReference type="FunCoup" id="K3ZDP8">
    <property type="interactions" value="298"/>
</dbReference>
<dbReference type="eggNOG" id="ENOG502R4QM">
    <property type="taxonomic scope" value="Eukaryota"/>
</dbReference>
<organism evidence="2 3">
    <name type="scientific">Setaria italica</name>
    <name type="common">Foxtail millet</name>
    <name type="synonym">Panicum italicum</name>
    <dbReference type="NCBI Taxonomy" id="4555"/>
    <lineage>
        <taxon>Eukaryota</taxon>
        <taxon>Viridiplantae</taxon>
        <taxon>Streptophyta</taxon>
        <taxon>Embryophyta</taxon>
        <taxon>Tracheophyta</taxon>
        <taxon>Spermatophyta</taxon>
        <taxon>Magnoliopsida</taxon>
        <taxon>Liliopsida</taxon>
        <taxon>Poales</taxon>
        <taxon>Poaceae</taxon>
        <taxon>PACMAD clade</taxon>
        <taxon>Panicoideae</taxon>
        <taxon>Panicodae</taxon>
        <taxon>Paniceae</taxon>
        <taxon>Cenchrinae</taxon>
        <taxon>Setaria</taxon>
    </lineage>
</organism>
<dbReference type="EMBL" id="AGNK02001821">
    <property type="status" value="NOT_ANNOTATED_CDS"/>
    <property type="molecule type" value="Genomic_DNA"/>
</dbReference>
<protein>
    <recommendedName>
        <fullName evidence="4">DUF1409 domain-containing protein</fullName>
    </recommendedName>
</protein>
<feature type="compositionally biased region" description="Basic residues" evidence="1">
    <location>
        <begin position="111"/>
        <end position="127"/>
    </location>
</feature>
<dbReference type="InParanoid" id="K3ZDP8"/>